<keyword evidence="7" id="KW-0469">Meiosis</keyword>
<proteinExistence type="inferred from homology"/>
<evidence type="ECO:0000256" key="2">
    <source>
        <dbReference type="ARBA" id="ARBA00007922"/>
    </source>
</evidence>
<feature type="domain" description="Homologous-pairing protein 2 winged helix" evidence="9">
    <location>
        <begin position="16"/>
        <end position="74"/>
    </location>
</feature>
<dbReference type="InterPro" id="IPR036390">
    <property type="entry name" value="WH_DNA-bd_sf"/>
</dbReference>
<comment type="similarity">
    <text evidence="2">Belongs to the HOP2 family.</text>
</comment>
<dbReference type="AlphaFoldDB" id="A0A9P3HGN0"/>
<dbReference type="Gene3D" id="1.10.10.10">
    <property type="entry name" value="Winged helix-like DNA-binding domain superfamily/Winged helix DNA-binding domain"/>
    <property type="match status" value="1"/>
</dbReference>
<evidence type="ECO:0000256" key="6">
    <source>
        <dbReference type="ARBA" id="ARBA00023242"/>
    </source>
</evidence>
<organism evidence="11 12">
    <name type="scientific">Entomortierella parvispora</name>
    <dbReference type="NCBI Taxonomy" id="205924"/>
    <lineage>
        <taxon>Eukaryota</taxon>
        <taxon>Fungi</taxon>
        <taxon>Fungi incertae sedis</taxon>
        <taxon>Mucoromycota</taxon>
        <taxon>Mortierellomycotina</taxon>
        <taxon>Mortierellomycetes</taxon>
        <taxon>Mortierellales</taxon>
        <taxon>Mortierellaceae</taxon>
        <taxon>Entomortierella</taxon>
    </lineage>
</organism>
<keyword evidence="4 8" id="KW-0175">Coiled coil</keyword>
<dbReference type="InterPro" id="IPR040661">
    <property type="entry name" value="LZ3wCH"/>
</dbReference>
<dbReference type="InterPro" id="IPR010776">
    <property type="entry name" value="Hop2_WH_dom"/>
</dbReference>
<evidence type="ECO:0000259" key="10">
    <source>
        <dbReference type="Pfam" id="PF18517"/>
    </source>
</evidence>
<evidence type="ECO:0000256" key="8">
    <source>
        <dbReference type="SAM" id="Coils"/>
    </source>
</evidence>
<dbReference type="OrthoDB" id="272266at2759"/>
<protein>
    <recommendedName>
        <fullName evidence="3">Homologous-pairing protein 2 homolog</fullName>
    </recommendedName>
</protein>
<gene>
    <name evidence="11" type="ORF">EMPS_08572</name>
</gene>
<feature type="domain" description="Leucine zipper with capping helix" evidence="10">
    <location>
        <begin position="155"/>
        <end position="207"/>
    </location>
</feature>
<dbReference type="GO" id="GO:0000794">
    <property type="term" value="C:condensed nuclear chromosome"/>
    <property type="evidence" value="ECO:0007669"/>
    <property type="project" value="TreeGrafter"/>
</dbReference>
<evidence type="ECO:0000256" key="1">
    <source>
        <dbReference type="ARBA" id="ARBA00004123"/>
    </source>
</evidence>
<dbReference type="PANTHER" id="PTHR15938">
    <property type="entry name" value="TBP-1 INTERACTING PROTEIN"/>
    <property type="match status" value="1"/>
</dbReference>
<comment type="subcellular location">
    <subcellularLocation>
        <location evidence="1">Nucleus</location>
    </subcellularLocation>
</comment>
<dbReference type="GO" id="GO:0120231">
    <property type="term" value="C:DNA recombinase auxiliary factor complex"/>
    <property type="evidence" value="ECO:0007669"/>
    <property type="project" value="TreeGrafter"/>
</dbReference>
<dbReference type="PANTHER" id="PTHR15938:SF0">
    <property type="entry name" value="HOMOLOGOUS-PAIRING PROTEIN 2 HOMOLOG"/>
    <property type="match status" value="1"/>
</dbReference>
<dbReference type="GO" id="GO:0000502">
    <property type="term" value="C:proteasome complex"/>
    <property type="evidence" value="ECO:0007669"/>
    <property type="project" value="UniProtKB-KW"/>
</dbReference>
<reference evidence="11" key="2">
    <citation type="journal article" date="2022" name="Microbiol. Resour. Announc.">
        <title>Whole-Genome Sequence of Entomortierella parvispora E1425, a Mucoromycotan Fungus Associated with Burkholderiaceae-Related Endosymbiotic Bacteria.</title>
        <authorList>
            <person name="Herlambang A."/>
            <person name="Guo Y."/>
            <person name="Takashima Y."/>
            <person name="Narisawa K."/>
            <person name="Ohta H."/>
            <person name="Nishizawa T."/>
        </authorList>
    </citation>
    <scope>NUCLEOTIDE SEQUENCE</scope>
    <source>
        <strain evidence="11">E1425</strain>
    </source>
</reference>
<evidence type="ECO:0000313" key="12">
    <source>
        <dbReference type="Proteomes" id="UP000827284"/>
    </source>
</evidence>
<evidence type="ECO:0000259" key="9">
    <source>
        <dbReference type="Pfam" id="PF07106"/>
    </source>
</evidence>
<dbReference type="GO" id="GO:0007129">
    <property type="term" value="P:homologous chromosome pairing at meiosis"/>
    <property type="evidence" value="ECO:0007669"/>
    <property type="project" value="TreeGrafter"/>
</dbReference>
<sequence>MPKEKKAANAKGDKSEKIVLDYLVKQNRPYSVTDIVNNLHSAVSKTDCQRIVNALVEKDVITSKLYGKQAIYVVRQDTIETASPEEMAAVDRELAQLQSKIADQKSRHKQLSSELSALSSSLTTDEIAAKLALLTAKNEQSGKHLELLRSGTQLVTAEEKQKVVKEMEYHRKIWRERRRMFKDMFSTVTENLPGKPKDLLEELDIDDKDPFDVNMNPRDLLKA</sequence>
<keyword evidence="5" id="KW-0233">DNA recombination</keyword>
<dbReference type="GO" id="GO:0003690">
    <property type="term" value="F:double-stranded DNA binding"/>
    <property type="evidence" value="ECO:0007669"/>
    <property type="project" value="TreeGrafter"/>
</dbReference>
<dbReference type="Proteomes" id="UP000827284">
    <property type="component" value="Unassembled WGS sequence"/>
</dbReference>
<dbReference type="Pfam" id="PF18517">
    <property type="entry name" value="LZ3wCH"/>
    <property type="match status" value="1"/>
</dbReference>
<comment type="caution">
    <text evidence="11">The sequence shown here is derived from an EMBL/GenBank/DDBJ whole genome shotgun (WGS) entry which is preliminary data.</text>
</comment>
<keyword evidence="12" id="KW-1185">Reference proteome</keyword>
<dbReference type="GO" id="GO:0120230">
    <property type="term" value="F:recombinase activator activity"/>
    <property type="evidence" value="ECO:0007669"/>
    <property type="project" value="TreeGrafter"/>
</dbReference>
<dbReference type="GO" id="GO:0010774">
    <property type="term" value="P:meiotic strand invasion involved in reciprocal meiotic recombination"/>
    <property type="evidence" value="ECO:0007669"/>
    <property type="project" value="TreeGrafter"/>
</dbReference>
<dbReference type="SUPFAM" id="SSF46785">
    <property type="entry name" value="Winged helix' DNA-binding domain"/>
    <property type="match status" value="1"/>
</dbReference>
<reference evidence="11" key="1">
    <citation type="submission" date="2021-11" db="EMBL/GenBank/DDBJ databases">
        <authorList>
            <person name="Herlambang A."/>
            <person name="Guo Y."/>
            <person name="Takashima Y."/>
            <person name="Nishizawa T."/>
        </authorList>
    </citation>
    <scope>NUCLEOTIDE SEQUENCE</scope>
    <source>
        <strain evidence="11">E1425</strain>
    </source>
</reference>
<name>A0A9P3HGN0_9FUNG</name>
<dbReference type="GO" id="GO:0000709">
    <property type="term" value="P:meiotic joint molecule formation"/>
    <property type="evidence" value="ECO:0007669"/>
    <property type="project" value="TreeGrafter"/>
</dbReference>
<keyword evidence="11" id="KW-0647">Proteasome</keyword>
<evidence type="ECO:0000256" key="4">
    <source>
        <dbReference type="ARBA" id="ARBA00023054"/>
    </source>
</evidence>
<dbReference type="Pfam" id="PF07106">
    <property type="entry name" value="WHD_TBPIP"/>
    <property type="match status" value="1"/>
</dbReference>
<evidence type="ECO:0000256" key="7">
    <source>
        <dbReference type="ARBA" id="ARBA00023254"/>
    </source>
</evidence>
<feature type="coiled-coil region" evidence="8">
    <location>
        <begin position="87"/>
        <end position="114"/>
    </location>
</feature>
<evidence type="ECO:0000313" key="11">
    <source>
        <dbReference type="EMBL" id="GJJ76213.1"/>
    </source>
</evidence>
<dbReference type="EMBL" id="BQFW01000012">
    <property type="protein sequence ID" value="GJJ76213.1"/>
    <property type="molecule type" value="Genomic_DNA"/>
</dbReference>
<accession>A0A9P3HGN0</accession>
<dbReference type="InterPro" id="IPR036388">
    <property type="entry name" value="WH-like_DNA-bd_sf"/>
</dbReference>
<evidence type="ECO:0000256" key="5">
    <source>
        <dbReference type="ARBA" id="ARBA00023172"/>
    </source>
</evidence>
<keyword evidence="6" id="KW-0539">Nucleus</keyword>
<evidence type="ECO:0000256" key="3">
    <source>
        <dbReference type="ARBA" id="ARBA00016093"/>
    </source>
</evidence>